<evidence type="ECO:0000313" key="2">
    <source>
        <dbReference type="Proteomes" id="UP000632659"/>
    </source>
</evidence>
<dbReference type="Proteomes" id="UP000632659">
    <property type="component" value="Unassembled WGS sequence"/>
</dbReference>
<gene>
    <name evidence="1" type="ORF">H8702_12440</name>
</gene>
<keyword evidence="2" id="KW-1185">Reference proteome</keyword>
<dbReference type="AlphaFoldDB" id="A0A8J6P6G6"/>
<evidence type="ECO:0000313" key="1">
    <source>
        <dbReference type="EMBL" id="MBC8611898.1"/>
    </source>
</evidence>
<accession>A0A8J6P6G6</accession>
<sequence length="137" mass="15796">MAAALQDTLIYCIAGEKEEASPIVIENKIKELKTEFDRLLVLAVDKNDIIDYKLKQINETTFKLKQQKKWIEYTAERSEVMEFKAKEVMGLISAEDLGPTEYSDTLVYRIIERITVLSKEKICIRFIGGFEITQPLC</sequence>
<name>A0A8J6P6G6_9FIRM</name>
<comment type="caution">
    <text evidence="1">The sequence shown here is derived from an EMBL/GenBank/DDBJ whole genome shotgun (WGS) entry which is preliminary data.</text>
</comment>
<protein>
    <submittedName>
        <fullName evidence="1">Uncharacterized protein</fullName>
    </submittedName>
</protein>
<dbReference type="RefSeq" id="WP_154825152.1">
    <property type="nucleotide sequence ID" value="NZ_JACRTL010000009.1"/>
</dbReference>
<dbReference type="EMBL" id="JACRTL010000009">
    <property type="protein sequence ID" value="MBC8611898.1"/>
    <property type="molecule type" value="Genomic_DNA"/>
</dbReference>
<proteinExistence type="predicted"/>
<reference evidence="1" key="1">
    <citation type="submission" date="2020-08" db="EMBL/GenBank/DDBJ databases">
        <title>Genome public.</title>
        <authorList>
            <person name="Liu C."/>
            <person name="Sun Q."/>
        </authorList>
    </citation>
    <scope>NUCLEOTIDE SEQUENCE</scope>
    <source>
        <strain evidence="1">NSJ-15</strain>
    </source>
</reference>
<organism evidence="1 2">
    <name type="scientific">Massiliimalia timonensis</name>
    <dbReference type="NCBI Taxonomy" id="1987501"/>
    <lineage>
        <taxon>Bacteria</taxon>
        <taxon>Bacillati</taxon>
        <taxon>Bacillota</taxon>
        <taxon>Clostridia</taxon>
        <taxon>Eubacteriales</taxon>
        <taxon>Oscillospiraceae</taxon>
        <taxon>Massiliimalia</taxon>
    </lineage>
</organism>